<dbReference type="InterPro" id="IPR005335">
    <property type="entry name" value="Terminase_ssu"/>
</dbReference>
<dbReference type="GO" id="GO:0051276">
    <property type="term" value="P:chromosome organization"/>
    <property type="evidence" value="ECO:0007669"/>
    <property type="project" value="InterPro"/>
</dbReference>
<dbReference type="EMBL" id="LAZR01062862">
    <property type="protein sequence ID" value="KKK60654.1"/>
    <property type="molecule type" value="Genomic_DNA"/>
</dbReference>
<evidence type="ECO:0000256" key="2">
    <source>
        <dbReference type="ARBA" id="ARBA00023219"/>
    </source>
</evidence>
<dbReference type="PANTHER" id="PTHR41328:SF2">
    <property type="entry name" value="TERMINASE SMALL SUBUNIT"/>
    <property type="match status" value="1"/>
</dbReference>
<dbReference type="AlphaFoldDB" id="A0A0F8Z2I0"/>
<comment type="caution">
    <text evidence="3">The sequence shown here is derived from an EMBL/GenBank/DDBJ whole genome shotgun (WGS) entry which is preliminary data.</text>
</comment>
<dbReference type="PANTHER" id="PTHR41328">
    <property type="entry name" value="TERMINASE SMALL SUBUNIT-RELATED"/>
    <property type="match status" value="1"/>
</dbReference>
<dbReference type="InterPro" id="IPR038713">
    <property type="entry name" value="Terminase_Gp1_N_sf"/>
</dbReference>
<sequence length="142" mass="16504">MGDHVKKALTDKQLQFCKEYLIDLNATQAAIRAGYSKKTAKQSAYQLFTNIYLLEYIQKEFNKQTERTGKDADWVVKNLIEVVERCMSEKEFNPNAANRSLELIGKHYAMFTDKFKIEGVDSPLVSFRERLEKRVAELDMLN</sequence>
<gene>
    <name evidence="3" type="ORF">LCGC14_3022190</name>
</gene>
<proteinExistence type="predicted"/>
<dbReference type="Gene3D" id="1.10.10.1400">
    <property type="entry name" value="Terminase, small subunit, N-terminal DNA-binding domain, HTH motif"/>
    <property type="match status" value="1"/>
</dbReference>
<protein>
    <recommendedName>
        <fullName evidence="4">Terminase small subunit</fullName>
    </recommendedName>
</protein>
<keyword evidence="1" id="KW-1188">Viral release from host cell</keyword>
<accession>A0A0F8Z2I0</accession>
<keyword evidence="2" id="KW-0231">Viral genome packaging</keyword>
<evidence type="ECO:0000256" key="1">
    <source>
        <dbReference type="ARBA" id="ARBA00022612"/>
    </source>
</evidence>
<evidence type="ECO:0008006" key="4">
    <source>
        <dbReference type="Google" id="ProtNLM"/>
    </source>
</evidence>
<dbReference type="Pfam" id="PF03592">
    <property type="entry name" value="Terminase_2"/>
    <property type="match status" value="1"/>
</dbReference>
<evidence type="ECO:0000313" key="3">
    <source>
        <dbReference type="EMBL" id="KKK60654.1"/>
    </source>
</evidence>
<dbReference type="InterPro" id="IPR052404">
    <property type="entry name" value="SPP1-like_terminase"/>
</dbReference>
<name>A0A0F8Z2I0_9ZZZZ</name>
<organism evidence="3">
    <name type="scientific">marine sediment metagenome</name>
    <dbReference type="NCBI Taxonomy" id="412755"/>
    <lineage>
        <taxon>unclassified sequences</taxon>
        <taxon>metagenomes</taxon>
        <taxon>ecological metagenomes</taxon>
    </lineage>
</organism>
<reference evidence="3" key="1">
    <citation type="journal article" date="2015" name="Nature">
        <title>Complex archaea that bridge the gap between prokaryotes and eukaryotes.</title>
        <authorList>
            <person name="Spang A."/>
            <person name="Saw J.H."/>
            <person name="Jorgensen S.L."/>
            <person name="Zaremba-Niedzwiedzka K."/>
            <person name="Martijn J."/>
            <person name="Lind A.E."/>
            <person name="van Eijk R."/>
            <person name="Schleper C."/>
            <person name="Guy L."/>
            <person name="Ettema T.J."/>
        </authorList>
    </citation>
    <scope>NUCLEOTIDE SEQUENCE</scope>
</reference>